<evidence type="ECO:0000313" key="3">
    <source>
        <dbReference type="Proteomes" id="UP000224006"/>
    </source>
</evidence>
<dbReference type="RefSeq" id="XP_029219896.1">
    <property type="nucleotide sequence ID" value="XM_029363973.1"/>
</dbReference>
<accession>A0A2A9MJW2</accession>
<dbReference type="KEGG" id="bbes:BESB_055380"/>
<comment type="caution">
    <text evidence="2">The sequence shown here is derived from an EMBL/GenBank/DDBJ whole genome shotgun (WGS) entry which is preliminary data.</text>
</comment>
<proteinExistence type="predicted"/>
<sequence length="1068" mass="115920">MSVPQCLIRLPRARPPPRQLCLARRSEQRGCRRSMPPRIVSARSEADVSSTTEGRRKLHCRCLQYKDTEGRRRDGGISAAKPGSCHAAGFCRARPFEPRAVRLQATTEHRGDAIPHAPCSERFLFLSSVSLPSPPLSTGKVTALFCHASLLRSSALPCFPSPCLPSSDASLVHSRAFSVTSRIHYLNSRTRFQPVLHCSDLAPSFLLLPLSSPRPVLAYHHRFRTRNKKRGSKFHPHPLPLPPPPLSPPRADAAHMYVGSPLSASALATAAGQQPLPSPLLRHLQALYPVFCGADCDPAYGLGASGEAWGLALLPPPSLVEPRHLEGLARRALHAHAERRGSDGDAAEARSDDIFWNELAERVEKVRDLLPIESLVRLLTILTLRGASASVWPVQQIFQAVEPHAETSLKERDKESREKSRVGLTLSHEVLPCVRRLPPRLLLSCTREFLEDLKKLSPPATAALAATFAWSNCASSALLFGLMERWGWDLSAERAGNGTESREGAKGAEAAQQDGETAWTDGGEEEGGEPKPKAEGEEATAARKQCHMGEFTPADFALFVSSLGHLRSQQAAAHAKHRRQARHLTEISGKQIMAAYRERRRRGPADQAREAEDAGAGFHFEPLFFDACCRYMAARADAFSLFSFASASRTLAEGLPTPELVRVSRTSIGLLQDSVDAGGAEGLALQRHARARASLSSATGSAAQVLPPSRLSVEMLANAIGRFVESWDKGEKKSYDSLASRAADLLLASRLLLSAAQCELYVQSHDALGRVERREASDARQGSRSQTEDAGPHGGDRSLPDCRQTWAAKALLEHITHELEQLNQELAALPRLNAGLRGGEMGVQKDSATREDSTEMLSATATAWRGFVAISPEHVYVRNALFAAAGESAAALLKLSRARSLSQASAAGEGRADATPVLRGNTIEGLQLDTLGELKPAAENLVRAVSLVLREREATGVPTEHLAGLTELLALAGDDKKGTHASAKKPRWQLVGFGDKGEKAQQANFALALQALSTEIVRRYAALSVEQKRRIKFATQRIGWKDPYLDHCLRNFTSAVAREGHEKPASTA</sequence>
<feature type="compositionally biased region" description="Basic and acidic residues" evidence="1">
    <location>
        <begin position="786"/>
        <end position="799"/>
    </location>
</feature>
<dbReference type="EMBL" id="NWUJ01000004">
    <property type="protein sequence ID" value="PFH35887.1"/>
    <property type="molecule type" value="Genomic_DNA"/>
</dbReference>
<evidence type="ECO:0000256" key="1">
    <source>
        <dbReference type="SAM" id="MobiDB-lite"/>
    </source>
</evidence>
<gene>
    <name evidence="2" type="ORF">BESB_055380</name>
</gene>
<dbReference type="VEuPathDB" id="ToxoDB:BESB_055380"/>
<reference evidence="2 3" key="1">
    <citation type="submission" date="2017-09" db="EMBL/GenBank/DDBJ databases">
        <title>Genome sequencing of Besnoitia besnoiti strain Bb-Ger1.</title>
        <authorList>
            <person name="Schares G."/>
            <person name="Venepally P."/>
            <person name="Lorenzi H.A."/>
        </authorList>
    </citation>
    <scope>NUCLEOTIDE SEQUENCE [LARGE SCALE GENOMIC DNA]</scope>
    <source>
        <strain evidence="2 3">Bb-Ger1</strain>
    </source>
</reference>
<feature type="region of interest" description="Disordered" evidence="1">
    <location>
        <begin position="494"/>
        <end position="543"/>
    </location>
</feature>
<dbReference type="OrthoDB" id="331952at2759"/>
<name>A0A2A9MJW2_BESBE</name>
<organism evidence="2 3">
    <name type="scientific">Besnoitia besnoiti</name>
    <name type="common">Apicomplexan protozoan</name>
    <dbReference type="NCBI Taxonomy" id="94643"/>
    <lineage>
        <taxon>Eukaryota</taxon>
        <taxon>Sar</taxon>
        <taxon>Alveolata</taxon>
        <taxon>Apicomplexa</taxon>
        <taxon>Conoidasida</taxon>
        <taxon>Coccidia</taxon>
        <taxon>Eucoccidiorida</taxon>
        <taxon>Eimeriorina</taxon>
        <taxon>Sarcocystidae</taxon>
        <taxon>Besnoitia</taxon>
    </lineage>
</organism>
<protein>
    <submittedName>
        <fullName evidence="2">Uncharacterized protein</fullName>
    </submittedName>
</protein>
<evidence type="ECO:0000313" key="2">
    <source>
        <dbReference type="EMBL" id="PFH35887.1"/>
    </source>
</evidence>
<keyword evidence="3" id="KW-1185">Reference proteome</keyword>
<dbReference type="GeneID" id="40310467"/>
<dbReference type="AlphaFoldDB" id="A0A2A9MJW2"/>
<dbReference type="Proteomes" id="UP000224006">
    <property type="component" value="Chromosome IV"/>
</dbReference>
<feature type="region of interest" description="Disordered" evidence="1">
    <location>
        <begin position="772"/>
        <end position="799"/>
    </location>
</feature>